<dbReference type="PANTHER" id="PTHR14226:SF29">
    <property type="entry name" value="NEUROPATHY TARGET ESTERASE SWS"/>
    <property type="match status" value="1"/>
</dbReference>
<dbReference type="CDD" id="cd00038">
    <property type="entry name" value="CAP_ED"/>
    <property type="match status" value="1"/>
</dbReference>
<dbReference type="InterPro" id="IPR014710">
    <property type="entry name" value="RmlC-like_jellyroll"/>
</dbReference>
<dbReference type="InterPro" id="IPR018488">
    <property type="entry name" value="cNMP-bd_CS"/>
</dbReference>
<dbReference type="SUPFAM" id="SSF51206">
    <property type="entry name" value="cAMP-binding domain-like"/>
    <property type="match status" value="1"/>
</dbReference>
<dbReference type="PROSITE" id="PS00889">
    <property type="entry name" value="CNMP_BINDING_2"/>
    <property type="match status" value="1"/>
</dbReference>
<accession>A0A3B0V3Q9</accession>
<sequence length="643" mass="71554">MILVVEKWVTYCKYQFTRYYFIMIPTDKPQSDSEQVQTLLDKALQHNELVSQLDPAIIQQLREAMQFVWVKGGEIVMREGEPSDTLAIVVLGRVRVVRRDAEGEQTTLLELGHGQTIGEMGMITEEARTADVVATRDSLLATLSREAYNQLVKAYPLEMNQQFVRPIIGRLQAQMQGTIRINASVLAMMVIPAADNVQLPETVAALHQSMQKVGSTLLLDAQFIAHNFGRLDDSDEETEQRLTRWLGEQEAAHQFVIFVDDGKDVAWTRRCLRQVDKIVIVGNTAPSAGSGQAVSPTPVVSQITALQQSEAANVDRYLLLIQPDEAEQPQGTSAWLAAFNVRHHYHMRLGHSADIDRVARLLAERGVGVVLGGASARGFVHIGVIRALRDAGVPVDVIGGASSGAVSTVGMAAPWADDELIRKAGTGPKLQYTLPFSAFTTGFGNSKWMENSFGDLQLEDCWLPHFLTLYSLSKNKLVVCERGSAAKLLRGATALPVIFPPLVEGTDILIDAGVVNYLPVDIMRQRSDIETVIAVDIITFEAKTGKRSYEYDGRISGWTILWNKLNPFAKKLRYIPALDMLWQTMLIGGVRRHRETRQVADYRIRLVLSHFGAFDFSRMEELVAYGKEQTAVQIKELQLDKKI</sequence>
<evidence type="ECO:0000256" key="2">
    <source>
        <dbReference type="ARBA" id="ARBA00006636"/>
    </source>
</evidence>
<keyword evidence="7" id="KW-0443">Lipid metabolism</keyword>
<feature type="domain" description="Cyclic nucleotide-binding" evidence="9">
    <location>
        <begin position="49"/>
        <end position="152"/>
    </location>
</feature>
<evidence type="ECO:0000313" key="11">
    <source>
        <dbReference type="EMBL" id="VAW38168.1"/>
    </source>
</evidence>
<dbReference type="Gene3D" id="2.60.120.10">
    <property type="entry name" value="Jelly Rolls"/>
    <property type="match status" value="1"/>
</dbReference>
<name>A0A3B0V3Q9_9ZZZZ</name>
<dbReference type="AlphaFoldDB" id="A0A3B0V3Q9"/>
<evidence type="ECO:0000259" key="9">
    <source>
        <dbReference type="PROSITE" id="PS50042"/>
    </source>
</evidence>
<dbReference type="PROSITE" id="PS51635">
    <property type="entry name" value="PNPLA"/>
    <property type="match status" value="1"/>
</dbReference>
<evidence type="ECO:0000259" key="10">
    <source>
        <dbReference type="PROSITE" id="PS51635"/>
    </source>
</evidence>
<gene>
    <name evidence="11" type="ORF">MNBD_CHLOROFLEXI01-328</name>
</gene>
<dbReference type="InterPro" id="IPR018490">
    <property type="entry name" value="cNMP-bd_dom_sf"/>
</dbReference>
<evidence type="ECO:0000256" key="6">
    <source>
        <dbReference type="ARBA" id="ARBA00022989"/>
    </source>
</evidence>
<comment type="subcellular location">
    <subcellularLocation>
        <location evidence="1">Membrane</location>
    </subcellularLocation>
</comment>
<reference evidence="11" key="1">
    <citation type="submission" date="2018-06" db="EMBL/GenBank/DDBJ databases">
        <authorList>
            <person name="Zhirakovskaya E."/>
        </authorList>
    </citation>
    <scope>NUCLEOTIDE SEQUENCE</scope>
</reference>
<dbReference type="PROSITE" id="PS50042">
    <property type="entry name" value="CNMP_BINDING_3"/>
    <property type="match status" value="1"/>
</dbReference>
<dbReference type="InterPro" id="IPR000595">
    <property type="entry name" value="cNMP-bd_dom"/>
</dbReference>
<dbReference type="SMART" id="SM00100">
    <property type="entry name" value="cNMP"/>
    <property type="match status" value="1"/>
</dbReference>
<dbReference type="EMBL" id="UOEU01000698">
    <property type="protein sequence ID" value="VAW38168.1"/>
    <property type="molecule type" value="Genomic_DNA"/>
</dbReference>
<protein>
    <submittedName>
        <fullName evidence="11">Uncharacterized protein</fullName>
    </submittedName>
</protein>
<comment type="similarity">
    <text evidence="2">Belongs to the NTE family.</text>
</comment>
<evidence type="ECO:0000256" key="7">
    <source>
        <dbReference type="ARBA" id="ARBA00023098"/>
    </source>
</evidence>
<dbReference type="Pfam" id="PF01734">
    <property type="entry name" value="Patatin"/>
    <property type="match status" value="1"/>
</dbReference>
<dbReference type="Pfam" id="PF00027">
    <property type="entry name" value="cNMP_binding"/>
    <property type="match status" value="1"/>
</dbReference>
<keyword evidence="5" id="KW-0442">Lipid degradation</keyword>
<evidence type="ECO:0000256" key="4">
    <source>
        <dbReference type="ARBA" id="ARBA00022801"/>
    </source>
</evidence>
<keyword evidence="6" id="KW-1133">Transmembrane helix</keyword>
<keyword evidence="3" id="KW-0812">Transmembrane</keyword>
<dbReference type="Gene3D" id="3.40.1090.10">
    <property type="entry name" value="Cytosolic phospholipase A2 catalytic domain"/>
    <property type="match status" value="1"/>
</dbReference>
<organism evidence="11">
    <name type="scientific">hydrothermal vent metagenome</name>
    <dbReference type="NCBI Taxonomy" id="652676"/>
    <lineage>
        <taxon>unclassified sequences</taxon>
        <taxon>metagenomes</taxon>
        <taxon>ecological metagenomes</taxon>
    </lineage>
</organism>
<dbReference type="InterPro" id="IPR002641">
    <property type="entry name" value="PNPLA_dom"/>
</dbReference>
<dbReference type="GO" id="GO:0016042">
    <property type="term" value="P:lipid catabolic process"/>
    <property type="evidence" value="ECO:0007669"/>
    <property type="project" value="UniProtKB-KW"/>
</dbReference>
<keyword evidence="8" id="KW-0472">Membrane</keyword>
<evidence type="ECO:0000256" key="3">
    <source>
        <dbReference type="ARBA" id="ARBA00022692"/>
    </source>
</evidence>
<dbReference type="InterPro" id="IPR050301">
    <property type="entry name" value="NTE"/>
</dbReference>
<evidence type="ECO:0000256" key="5">
    <source>
        <dbReference type="ARBA" id="ARBA00022963"/>
    </source>
</evidence>
<dbReference type="SUPFAM" id="SSF52151">
    <property type="entry name" value="FabD/lysophospholipase-like"/>
    <property type="match status" value="1"/>
</dbReference>
<dbReference type="PANTHER" id="PTHR14226">
    <property type="entry name" value="NEUROPATHY TARGET ESTERASE/SWISS CHEESE D.MELANOGASTER"/>
    <property type="match status" value="1"/>
</dbReference>
<evidence type="ECO:0000256" key="1">
    <source>
        <dbReference type="ARBA" id="ARBA00004370"/>
    </source>
</evidence>
<dbReference type="GO" id="GO:0016020">
    <property type="term" value="C:membrane"/>
    <property type="evidence" value="ECO:0007669"/>
    <property type="project" value="UniProtKB-SubCell"/>
</dbReference>
<dbReference type="GO" id="GO:0004622">
    <property type="term" value="F:phosphatidylcholine lysophospholipase activity"/>
    <property type="evidence" value="ECO:0007669"/>
    <property type="project" value="UniProtKB-ARBA"/>
</dbReference>
<dbReference type="InterPro" id="IPR016035">
    <property type="entry name" value="Acyl_Trfase/lysoPLipase"/>
</dbReference>
<feature type="domain" description="PNPLA" evidence="10">
    <location>
        <begin position="369"/>
        <end position="524"/>
    </location>
</feature>
<dbReference type="InterPro" id="IPR056556">
    <property type="entry name" value="NTE1_P-loop_dom"/>
</dbReference>
<proteinExistence type="inferred from homology"/>
<keyword evidence="4" id="KW-0378">Hydrolase</keyword>
<dbReference type="Pfam" id="PF24179">
    <property type="entry name" value="NTE_Ploop"/>
    <property type="match status" value="1"/>
</dbReference>
<evidence type="ECO:0000256" key="8">
    <source>
        <dbReference type="ARBA" id="ARBA00023136"/>
    </source>
</evidence>